<dbReference type="GO" id="GO:0005886">
    <property type="term" value="C:plasma membrane"/>
    <property type="evidence" value="ECO:0007669"/>
    <property type="project" value="TreeGrafter"/>
</dbReference>
<keyword evidence="6 8" id="KW-1133">Transmembrane helix</keyword>
<dbReference type="PANTHER" id="PTHR21181">
    <property type="match status" value="1"/>
</dbReference>
<reference evidence="9 10" key="1">
    <citation type="journal article" date="2019" name="Sci. Rep.">
        <title>Comparative genomics of chytrid fungi reveal insights into the obligate biotrophic and pathogenic lifestyle of Synchytrium endobioticum.</title>
        <authorList>
            <person name="van de Vossenberg B.T.L.H."/>
            <person name="Warris S."/>
            <person name="Nguyen H.D.T."/>
            <person name="van Gent-Pelzer M.P.E."/>
            <person name="Joly D.L."/>
            <person name="van de Geest H.C."/>
            <person name="Bonants P.J.M."/>
            <person name="Smith D.S."/>
            <person name="Levesque C.A."/>
            <person name="van der Lee T.A.J."/>
        </authorList>
    </citation>
    <scope>NUCLEOTIDE SEQUENCE [LARGE SCALE GENOMIC DNA]</scope>
    <source>
        <strain evidence="9 10">CBS 675.73</strain>
    </source>
</reference>
<feature type="transmembrane region" description="Helical" evidence="8">
    <location>
        <begin position="45"/>
        <end position="64"/>
    </location>
</feature>
<dbReference type="Proteomes" id="UP000320333">
    <property type="component" value="Unassembled WGS sequence"/>
</dbReference>
<organism evidence="9 10">
    <name type="scientific">Chytriomyces confervae</name>
    <dbReference type="NCBI Taxonomy" id="246404"/>
    <lineage>
        <taxon>Eukaryota</taxon>
        <taxon>Fungi</taxon>
        <taxon>Fungi incertae sedis</taxon>
        <taxon>Chytridiomycota</taxon>
        <taxon>Chytridiomycota incertae sedis</taxon>
        <taxon>Chytridiomycetes</taxon>
        <taxon>Chytridiales</taxon>
        <taxon>Chytriomycetaceae</taxon>
        <taxon>Chytriomyces</taxon>
    </lineage>
</organism>
<protein>
    <recommendedName>
        <fullName evidence="11">Membrane magnesium transporter</fullName>
    </recommendedName>
</protein>
<dbReference type="Pfam" id="PF10270">
    <property type="entry name" value="MMgT"/>
    <property type="match status" value="1"/>
</dbReference>
<keyword evidence="5" id="KW-0256">Endoplasmic reticulum</keyword>
<evidence type="ECO:0000256" key="8">
    <source>
        <dbReference type="SAM" id="Phobius"/>
    </source>
</evidence>
<evidence type="ECO:0000256" key="2">
    <source>
        <dbReference type="ARBA" id="ARBA00006109"/>
    </source>
</evidence>
<evidence type="ECO:0000256" key="7">
    <source>
        <dbReference type="ARBA" id="ARBA00023136"/>
    </source>
</evidence>
<gene>
    <name evidence="9" type="ORF">CcCBS67573_g08261</name>
</gene>
<evidence type="ECO:0000313" key="10">
    <source>
        <dbReference type="Proteomes" id="UP000320333"/>
    </source>
</evidence>
<comment type="caution">
    <text evidence="9">The sequence shown here is derived from an EMBL/GenBank/DDBJ whole genome shotgun (WGS) entry which is preliminary data.</text>
</comment>
<dbReference type="GO" id="GO:0022890">
    <property type="term" value="F:inorganic cation transmembrane transporter activity"/>
    <property type="evidence" value="ECO:0007669"/>
    <property type="project" value="TreeGrafter"/>
</dbReference>
<evidence type="ECO:0000256" key="5">
    <source>
        <dbReference type="ARBA" id="ARBA00022824"/>
    </source>
</evidence>
<keyword evidence="7 8" id="KW-0472">Membrane</keyword>
<comment type="similarity">
    <text evidence="2">Belongs to the membrane magnesium transporter (TC 1.A.67) family.</text>
</comment>
<keyword evidence="10" id="KW-1185">Reference proteome</keyword>
<dbReference type="STRING" id="246404.A0A507EP18"/>
<accession>A0A507EP18</accession>
<dbReference type="AlphaFoldDB" id="A0A507EP18"/>
<evidence type="ECO:0000256" key="1">
    <source>
        <dbReference type="ARBA" id="ARBA00004477"/>
    </source>
</evidence>
<dbReference type="PANTHER" id="PTHR21181:SF7">
    <property type="entry name" value="ER MEMBRANE PROTEIN COMPLEX SUBUNIT 5"/>
    <property type="match status" value="1"/>
</dbReference>
<dbReference type="GO" id="GO:0005769">
    <property type="term" value="C:early endosome"/>
    <property type="evidence" value="ECO:0007669"/>
    <property type="project" value="TreeGrafter"/>
</dbReference>
<sequence>MALNQVGGFILAASLALIAHSGYSAVEHISFAKTTHAGASMPIDITVECLIGLLGSIFGVVLFAGDLREIKMDREMSTRSVDVLAMTPSFKTIRHRGAALFKQNK</sequence>
<evidence type="ECO:0000256" key="4">
    <source>
        <dbReference type="ARBA" id="ARBA00022692"/>
    </source>
</evidence>
<keyword evidence="4 8" id="KW-0812">Transmembrane</keyword>
<proteinExistence type="inferred from homology"/>
<evidence type="ECO:0008006" key="11">
    <source>
        <dbReference type="Google" id="ProtNLM"/>
    </source>
</evidence>
<evidence type="ECO:0000256" key="6">
    <source>
        <dbReference type="ARBA" id="ARBA00022989"/>
    </source>
</evidence>
<dbReference type="EMBL" id="QEAP01000515">
    <property type="protein sequence ID" value="TPX65000.1"/>
    <property type="molecule type" value="Genomic_DNA"/>
</dbReference>
<comment type="subcellular location">
    <subcellularLocation>
        <location evidence="1">Endoplasmic reticulum membrane</location>
        <topology evidence="1">Multi-pass membrane protein</topology>
    </subcellularLocation>
</comment>
<dbReference type="GO" id="GO:0005794">
    <property type="term" value="C:Golgi apparatus"/>
    <property type="evidence" value="ECO:0007669"/>
    <property type="project" value="TreeGrafter"/>
</dbReference>
<comment type="subunit">
    <text evidence="3">Component of the ER membrane protein complex (EMC).</text>
</comment>
<dbReference type="InterPro" id="IPR018937">
    <property type="entry name" value="MMgT"/>
</dbReference>
<dbReference type="OrthoDB" id="44756at2759"/>
<evidence type="ECO:0000313" key="9">
    <source>
        <dbReference type="EMBL" id="TPX65000.1"/>
    </source>
</evidence>
<evidence type="ECO:0000256" key="3">
    <source>
        <dbReference type="ARBA" id="ARBA00011276"/>
    </source>
</evidence>
<name>A0A507EP18_9FUNG</name>
<dbReference type="GO" id="GO:0072546">
    <property type="term" value="C:EMC complex"/>
    <property type="evidence" value="ECO:0007669"/>
    <property type="project" value="TreeGrafter"/>
</dbReference>